<feature type="repeat" description="Solcar" evidence="9">
    <location>
        <begin position="315"/>
        <end position="403"/>
    </location>
</feature>
<dbReference type="InterPro" id="IPR023395">
    <property type="entry name" value="MCP_dom_sf"/>
</dbReference>
<dbReference type="Gene3D" id="1.50.40.10">
    <property type="entry name" value="Mitochondrial carrier domain"/>
    <property type="match status" value="2"/>
</dbReference>
<evidence type="ECO:0000256" key="10">
    <source>
        <dbReference type="RuleBase" id="RU000488"/>
    </source>
</evidence>
<keyword evidence="8 9" id="KW-0472">Membrane</keyword>
<dbReference type="OrthoDB" id="2382881at2759"/>
<evidence type="ECO:0000256" key="6">
    <source>
        <dbReference type="ARBA" id="ARBA00022989"/>
    </source>
</evidence>
<sequence length="406" mass="44384">MTSNSPFDGQLSATTAWIRKTLDSEQARALTKANAIVLASTSSAVVSVVAGYPFDLIKTRMQAFRYPSNMACIKEIYVNDGGMVGFFRGMGPILVTVSFLRSVSFSVYTSTKPFLIEQFNNQPPLSLSSMQRQLPFQLPQIDLPALSLPSVPTMNVTSILPSEWQAKLEAIQSPNAVQVASSVLAGSAAGTIVATINAPVEFIKIQRQLESKMLQSFVSSSSLEKMVESSAGAVASGTAGGLGEGAALASRKVDTSFYRPLTAWEWARKIVNQKGFIGLYSGYSYHLLRDFTGTGMYFGGYESLKVLFTSKGETAGPMVHMMAGGLSGTLSWIILYPIDLIKSVMQKEAMQPIPKYSSAREFISRRYRKGGIRGFYHGIGAQLMRSFPVHAMNFLIYEAVLKWCRR</sequence>
<dbReference type="STRING" id="246404.A0A507FS20"/>
<keyword evidence="3 10" id="KW-0813">Transport</keyword>
<keyword evidence="7" id="KW-0496">Mitochondrion</keyword>
<evidence type="ECO:0000256" key="9">
    <source>
        <dbReference type="PROSITE-ProRule" id="PRU00282"/>
    </source>
</evidence>
<proteinExistence type="inferred from homology"/>
<keyword evidence="12" id="KW-1185">Reference proteome</keyword>
<dbReference type="Pfam" id="PF00153">
    <property type="entry name" value="Mito_carr"/>
    <property type="match status" value="3"/>
</dbReference>
<feature type="repeat" description="Solcar" evidence="9">
    <location>
        <begin position="177"/>
        <end position="307"/>
    </location>
</feature>
<evidence type="ECO:0000256" key="8">
    <source>
        <dbReference type="ARBA" id="ARBA00023136"/>
    </source>
</evidence>
<evidence type="ECO:0000256" key="3">
    <source>
        <dbReference type="ARBA" id="ARBA00022448"/>
    </source>
</evidence>
<evidence type="ECO:0000256" key="4">
    <source>
        <dbReference type="ARBA" id="ARBA00022692"/>
    </source>
</evidence>
<keyword evidence="5" id="KW-0677">Repeat</keyword>
<comment type="caution">
    <text evidence="11">The sequence shown here is derived from an EMBL/GenBank/DDBJ whole genome shotgun (WGS) entry which is preliminary data.</text>
</comment>
<dbReference type="EMBL" id="QEAP01000006">
    <property type="protein sequence ID" value="TPX78255.1"/>
    <property type="molecule type" value="Genomic_DNA"/>
</dbReference>
<feature type="repeat" description="Solcar" evidence="9">
    <location>
        <begin position="31"/>
        <end position="114"/>
    </location>
</feature>
<reference evidence="11 12" key="1">
    <citation type="journal article" date="2019" name="Sci. Rep.">
        <title>Comparative genomics of chytrid fungi reveal insights into the obligate biotrophic and pathogenic lifestyle of Synchytrium endobioticum.</title>
        <authorList>
            <person name="van de Vossenberg B.T.L.H."/>
            <person name="Warris S."/>
            <person name="Nguyen H.D.T."/>
            <person name="van Gent-Pelzer M.P.E."/>
            <person name="Joly D.L."/>
            <person name="van de Geest H.C."/>
            <person name="Bonants P.J.M."/>
            <person name="Smith D.S."/>
            <person name="Levesque C.A."/>
            <person name="van der Lee T.A.J."/>
        </authorList>
    </citation>
    <scope>NUCLEOTIDE SEQUENCE [LARGE SCALE GENOMIC DNA]</scope>
    <source>
        <strain evidence="11 12">CBS 675.73</strain>
    </source>
</reference>
<gene>
    <name evidence="11" type="ORF">CcCBS67573_g00449</name>
</gene>
<dbReference type="SUPFAM" id="SSF103506">
    <property type="entry name" value="Mitochondrial carrier"/>
    <property type="match status" value="1"/>
</dbReference>
<evidence type="ECO:0000256" key="7">
    <source>
        <dbReference type="ARBA" id="ARBA00023128"/>
    </source>
</evidence>
<dbReference type="AlphaFoldDB" id="A0A507FS20"/>
<comment type="subcellular location">
    <subcellularLocation>
        <location evidence="1">Mitochondrion membrane</location>
        <topology evidence="1">Multi-pass membrane protein</topology>
    </subcellularLocation>
</comment>
<keyword evidence="6" id="KW-1133">Transmembrane helix</keyword>
<evidence type="ECO:0000256" key="2">
    <source>
        <dbReference type="ARBA" id="ARBA00006375"/>
    </source>
</evidence>
<dbReference type="Proteomes" id="UP000320333">
    <property type="component" value="Unassembled WGS sequence"/>
</dbReference>
<evidence type="ECO:0000256" key="1">
    <source>
        <dbReference type="ARBA" id="ARBA00004225"/>
    </source>
</evidence>
<accession>A0A507FS20</accession>
<evidence type="ECO:0000256" key="5">
    <source>
        <dbReference type="ARBA" id="ARBA00022737"/>
    </source>
</evidence>
<dbReference type="InterPro" id="IPR018108">
    <property type="entry name" value="MCP_transmembrane"/>
</dbReference>
<name>A0A507FS20_9FUNG</name>
<organism evidence="11 12">
    <name type="scientific">Chytriomyces confervae</name>
    <dbReference type="NCBI Taxonomy" id="246404"/>
    <lineage>
        <taxon>Eukaryota</taxon>
        <taxon>Fungi</taxon>
        <taxon>Fungi incertae sedis</taxon>
        <taxon>Chytridiomycota</taxon>
        <taxon>Chytridiomycota incertae sedis</taxon>
        <taxon>Chytridiomycetes</taxon>
        <taxon>Chytridiales</taxon>
        <taxon>Chytriomycetaceae</taxon>
        <taxon>Chytriomyces</taxon>
    </lineage>
</organism>
<dbReference type="GO" id="GO:0031966">
    <property type="term" value="C:mitochondrial membrane"/>
    <property type="evidence" value="ECO:0007669"/>
    <property type="project" value="UniProtKB-SubCell"/>
</dbReference>
<comment type="similarity">
    <text evidence="2 10">Belongs to the mitochondrial carrier (TC 2.A.29) family.</text>
</comment>
<evidence type="ECO:0008006" key="13">
    <source>
        <dbReference type="Google" id="ProtNLM"/>
    </source>
</evidence>
<dbReference type="PROSITE" id="PS50920">
    <property type="entry name" value="SOLCAR"/>
    <property type="match status" value="3"/>
</dbReference>
<evidence type="ECO:0000313" key="12">
    <source>
        <dbReference type="Proteomes" id="UP000320333"/>
    </source>
</evidence>
<dbReference type="PANTHER" id="PTHR45624:SF9">
    <property type="entry name" value="CARRIER PROTEIN, PUTATIVE (AFU_ORTHOLOGUE AFUA_4G06390)-RELATED"/>
    <property type="match status" value="1"/>
</dbReference>
<dbReference type="GO" id="GO:0022857">
    <property type="term" value="F:transmembrane transporter activity"/>
    <property type="evidence" value="ECO:0007669"/>
    <property type="project" value="TreeGrafter"/>
</dbReference>
<keyword evidence="4 9" id="KW-0812">Transmembrane</keyword>
<dbReference type="InterPro" id="IPR050567">
    <property type="entry name" value="Mitochondrial_Carrier"/>
</dbReference>
<evidence type="ECO:0000313" key="11">
    <source>
        <dbReference type="EMBL" id="TPX78255.1"/>
    </source>
</evidence>
<dbReference type="PANTHER" id="PTHR45624">
    <property type="entry name" value="MITOCHONDRIAL BASIC AMINO ACIDS TRANSPORTER-RELATED"/>
    <property type="match status" value="1"/>
</dbReference>
<protein>
    <recommendedName>
        <fullName evidence="13">Mitochondrial carrier protein</fullName>
    </recommendedName>
</protein>